<dbReference type="STRING" id="298654.FraEuI1c_5465"/>
<dbReference type="RefSeq" id="WP_013426570.1">
    <property type="nucleotide sequence ID" value="NC_014666.1"/>
</dbReference>
<keyword evidence="1" id="KW-0805">Transcription regulation</keyword>
<feature type="DNA-binding region" description="H-T-H motif" evidence="4">
    <location>
        <begin position="34"/>
        <end position="53"/>
    </location>
</feature>
<accession>E3JAW4</accession>
<dbReference type="PANTHER" id="PTHR30055">
    <property type="entry name" value="HTH-TYPE TRANSCRIPTIONAL REGULATOR RUTR"/>
    <property type="match status" value="1"/>
</dbReference>
<evidence type="ECO:0000256" key="2">
    <source>
        <dbReference type="ARBA" id="ARBA00023125"/>
    </source>
</evidence>
<proteinExistence type="predicted"/>
<dbReference type="InterPro" id="IPR050109">
    <property type="entry name" value="HTH-type_TetR-like_transc_reg"/>
</dbReference>
<dbReference type="eggNOG" id="COG1309">
    <property type="taxonomic scope" value="Bacteria"/>
</dbReference>
<organism evidence="6 7">
    <name type="scientific">Pseudofrankia inefficax (strain DSM 45817 / CECT 9037 / DDB 130130 / EuI1c)</name>
    <name type="common">Frankia inefficax</name>
    <dbReference type="NCBI Taxonomy" id="298654"/>
    <lineage>
        <taxon>Bacteria</taxon>
        <taxon>Bacillati</taxon>
        <taxon>Actinomycetota</taxon>
        <taxon>Actinomycetes</taxon>
        <taxon>Frankiales</taxon>
        <taxon>Frankiaceae</taxon>
        <taxon>Pseudofrankia</taxon>
    </lineage>
</organism>
<dbReference type="AlphaFoldDB" id="E3JAW4"/>
<name>E3JAW4_PSEI1</name>
<keyword evidence="2 4" id="KW-0238">DNA-binding</keyword>
<dbReference type="InParanoid" id="E3JAW4"/>
<reference evidence="6 7" key="1">
    <citation type="submission" date="2010-10" db="EMBL/GenBank/DDBJ databases">
        <title>Complete sequence of Frankia sp. EuI1c.</title>
        <authorList>
            <consortium name="US DOE Joint Genome Institute"/>
            <person name="Lucas S."/>
            <person name="Copeland A."/>
            <person name="Lapidus A."/>
            <person name="Cheng J.-F."/>
            <person name="Bruce D."/>
            <person name="Goodwin L."/>
            <person name="Pitluck S."/>
            <person name="Chertkov O."/>
            <person name="Detter J.C."/>
            <person name="Han C."/>
            <person name="Tapia R."/>
            <person name="Land M."/>
            <person name="Hauser L."/>
            <person name="Jeffries C."/>
            <person name="Kyrpides N."/>
            <person name="Ivanova N."/>
            <person name="Mikhailova N."/>
            <person name="Beauchemin N."/>
            <person name="Sen A."/>
            <person name="Sur S.A."/>
            <person name="Gtari M."/>
            <person name="Wall L."/>
            <person name="Tisa L."/>
            <person name="Woyke T."/>
        </authorList>
    </citation>
    <scope>NUCLEOTIDE SEQUENCE [LARGE SCALE GENOMIC DNA]</scope>
    <source>
        <strain evidence="7">DSM 45817 / CECT 9037 / EuI1c</strain>
    </source>
</reference>
<protein>
    <submittedName>
        <fullName evidence="6">Regulatory protein TetR</fullName>
    </submittedName>
</protein>
<dbReference type="PANTHER" id="PTHR30055:SF234">
    <property type="entry name" value="HTH-TYPE TRANSCRIPTIONAL REGULATOR BETI"/>
    <property type="match status" value="1"/>
</dbReference>
<dbReference type="GO" id="GO:0003700">
    <property type="term" value="F:DNA-binding transcription factor activity"/>
    <property type="evidence" value="ECO:0007669"/>
    <property type="project" value="TreeGrafter"/>
</dbReference>
<dbReference type="Proteomes" id="UP000002484">
    <property type="component" value="Chromosome"/>
</dbReference>
<dbReference type="HOGENOM" id="CLU_069356_27_3_11"/>
<dbReference type="GO" id="GO:0000976">
    <property type="term" value="F:transcription cis-regulatory region binding"/>
    <property type="evidence" value="ECO:0007669"/>
    <property type="project" value="TreeGrafter"/>
</dbReference>
<evidence type="ECO:0000256" key="1">
    <source>
        <dbReference type="ARBA" id="ARBA00023015"/>
    </source>
</evidence>
<gene>
    <name evidence="6" type="ordered locus">FraEuI1c_5465</name>
</gene>
<dbReference type="Pfam" id="PF00440">
    <property type="entry name" value="TetR_N"/>
    <property type="match status" value="1"/>
</dbReference>
<evidence type="ECO:0000256" key="3">
    <source>
        <dbReference type="ARBA" id="ARBA00023163"/>
    </source>
</evidence>
<sequence>MTTRQGARGTTRDRILEAAMDVFAESGFSGATISEVERRVGLAVGTGSLYRHFPSKEALLTAAVDREVSRLRDEMAQARAGLPASGDPVEHRLRTYDQLLHDLRRFDRLFRLMLNEGDRVPELRTAIWAALARPVLADPRGQDVVDAIAVAALGGYHLFSTMQGHPFNGVGQDQFLRTLVELTSPRDSGSE</sequence>
<dbReference type="EMBL" id="CP002299">
    <property type="protein sequence ID" value="ADP83452.1"/>
    <property type="molecule type" value="Genomic_DNA"/>
</dbReference>
<dbReference type="KEGG" id="fri:FraEuI1c_5465"/>
<evidence type="ECO:0000259" key="5">
    <source>
        <dbReference type="PROSITE" id="PS50977"/>
    </source>
</evidence>
<feature type="domain" description="HTH tetR-type" evidence="5">
    <location>
        <begin position="9"/>
        <end position="71"/>
    </location>
</feature>
<keyword evidence="7" id="KW-1185">Reference proteome</keyword>
<dbReference type="InterPro" id="IPR009057">
    <property type="entry name" value="Homeodomain-like_sf"/>
</dbReference>
<dbReference type="Gene3D" id="1.10.357.10">
    <property type="entry name" value="Tetracycline Repressor, domain 2"/>
    <property type="match status" value="1"/>
</dbReference>
<evidence type="ECO:0000313" key="6">
    <source>
        <dbReference type="EMBL" id="ADP83452.1"/>
    </source>
</evidence>
<evidence type="ECO:0000313" key="7">
    <source>
        <dbReference type="Proteomes" id="UP000002484"/>
    </source>
</evidence>
<evidence type="ECO:0000256" key="4">
    <source>
        <dbReference type="PROSITE-ProRule" id="PRU00335"/>
    </source>
</evidence>
<dbReference type="InterPro" id="IPR001647">
    <property type="entry name" value="HTH_TetR"/>
</dbReference>
<dbReference type="SUPFAM" id="SSF46689">
    <property type="entry name" value="Homeodomain-like"/>
    <property type="match status" value="1"/>
</dbReference>
<keyword evidence="3" id="KW-0804">Transcription</keyword>
<dbReference type="PROSITE" id="PS50977">
    <property type="entry name" value="HTH_TETR_2"/>
    <property type="match status" value="1"/>
</dbReference>